<feature type="domain" description="Probable zinc-binding" evidence="1">
    <location>
        <begin position="13"/>
        <end position="55"/>
    </location>
</feature>
<dbReference type="InterPro" id="IPR026363">
    <property type="entry name" value="CxxC-x17-CxxC_dom"/>
</dbReference>
<dbReference type="Pfam" id="PF23477">
    <property type="entry name" value="zf_Tbcl_2"/>
    <property type="match status" value="1"/>
</dbReference>
<dbReference type="Pfam" id="PF13451">
    <property type="entry name" value="zf_Tbcl"/>
    <property type="match status" value="1"/>
</dbReference>
<gene>
    <name evidence="3" type="ORF">A2215_01605</name>
</gene>
<evidence type="ECO:0000259" key="1">
    <source>
        <dbReference type="Pfam" id="PF13451"/>
    </source>
</evidence>
<dbReference type="AlphaFoldDB" id="A0A1F5E732"/>
<dbReference type="STRING" id="1797472.A2215_01605"/>
<sequence>MGSKIKESELTERTLMCKDCGAKFVWTTGEQKFFLDKGLQNIPKRCKTCTVAYKAKLNSKQPRTWIKCAGCGKKAEVTFEPKNEDILCEKCFTEAIEARDKAIEAMGEKVPE</sequence>
<evidence type="ECO:0000259" key="2">
    <source>
        <dbReference type="Pfam" id="PF23477"/>
    </source>
</evidence>
<comment type="caution">
    <text evidence="3">The sequence shown here is derived from an EMBL/GenBank/DDBJ whole genome shotgun (WGS) entry which is preliminary data.</text>
</comment>
<name>A0A1F5E732_9BACT</name>
<organism evidence="3 4">
    <name type="scientific">Candidatus Berkelbacteria bacterium RIFOXYA2_FULL_43_10</name>
    <dbReference type="NCBI Taxonomy" id="1797472"/>
    <lineage>
        <taxon>Bacteria</taxon>
        <taxon>Candidatus Berkelbacteria</taxon>
    </lineage>
</organism>
<accession>A0A1F5E732</accession>
<dbReference type="InterPro" id="IPR025306">
    <property type="entry name" value="Zn-bnd_dom_prob"/>
</dbReference>
<evidence type="ECO:0000313" key="4">
    <source>
        <dbReference type="Proteomes" id="UP000178583"/>
    </source>
</evidence>
<dbReference type="EMBL" id="MEZY01000038">
    <property type="protein sequence ID" value="OGD63141.1"/>
    <property type="molecule type" value="Genomic_DNA"/>
</dbReference>
<feature type="domain" description="CxxC-x17-CxxC" evidence="2">
    <location>
        <begin position="66"/>
        <end position="94"/>
    </location>
</feature>
<reference evidence="3 4" key="1">
    <citation type="journal article" date="2016" name="Nat. Commun.">
        <title>Thousands of microbial genomes shed light on interconnected biogeochemical processes in an aquifer system.</title>
        <authorList>
            <person name="Anantharaman K."/>
            <person name="Brown C.T."/>
            <person name="Hug L.A."/>
            <person name="Sharon I."/>
            <person name="Castelle C.J."/>
            <person name="Probst A.J."/>
            <person name="Thomas B.C."/>
            <person name="Singh A."/>
            <person name="Wilkins M.J."/>
            <person name="Karaoz U."/>
            <person name="Brodie E.L."/>
            <person name="Williams K.H."/>
            <person name="Hubbard S.S."/>
            <person name="Banfield J.F."/>
        </authorList>
    </citation>
    <scope>NUCLEOTIDE SEQUENCE [LARGE SCALE GENOMIC DNA]</scope>
</reference>
<proteinExistence type="predicted"/>
<protein>
    <submittedName>
        <fullName evidence="3">Uncharacterized protein</fullName>
    </submittedName>
</protein>
<dbReference type="Proteomes" id="UP000178583">
    <property type="component" value="Unassembled WGS sequence"/>
</dbReference>
<evidence type="ECO:0000313" key="3">
    <source>
        <dbReference type="EMBL" id="OGD63141.1"/>
    </source>
</evidence>